<protein>
    <submittedName>
        <fullName evidence="1">Uncharacterized protein</fullName>
    </submittedName>
</protein>
<reference evidence="1" key="1">
    <citation type="submission" date="2009-05" db="EMBL/GenBank/DDBJ databases">
        <authorList>
            <person name="Harkins D.M."/>
            <person name="DeShazer D."/>
            <person name="Woods D.E."/>
            <person name="Brinkac L.M."/>
            <person name="Brown K.A."/>
            <person name="Hung G.C."/>
            <person name="Tuanyok A."/>
            <person name="Zhang B."/>
            <person name="Nierman W.C."/>
        </authorList>
    </citation>
    <scope>NUCLEOTIDE SEQUENCE [LARGE SCALE GENOMIC DNA]</scope>
    <source>
        <strain evidence="1">1710a</strain>
    </source>
</reference>
<dbReference type="HOGENOM" id="CLU_3197112_0_0_4"/>
<accession>A0A0E1VT15</accession>
<dbReference type="Proteomes" id="UP000001812">
    <property type="component" value="Chromosome II"/>
</dbReference>
<sequence>MSGKQRCADQARSVVFHRFVRIMKVTFKNWSAADSRREKGAASTR</sequence>
<dbReference type="AlphaFoldDB" id="A0A0E1VT15"/>
<gene>
    <name evidence="1" type="ORF">BURPS1710A_A2211</name>
</gene>
<dbReference type="EMBL" id="CM000833">
    <property type="protein sequence ID" value="EET04060.1"/>
    <property type="molecule type" value="Genomic_DNA"/>
</dbReference>
<name>A0A0E1VT15_BURPE</name>
<proteinExistence type="predicted"/>
<evidence type="ECO:0000313" key="1">
    <source>
        <dbReference type="EMBL" id="EET04060.1"/>
    </source>
</evidence>
<organism evidence="1">
    <name type="scientific">Burkholderia pseudomallei 1710a</name>
    <dbReference type="NCBI Taxonomy" id="320371"/>
    <lineage>
        <taxon>Bacteria</taxon>
        <taxon>Pseudomonadati</taxon>
        <taxon>Pseudomonadota</taxon>
        <taxon>Betaproteobacteria</taxon>
        <taxon>Burkholderiales</taxon>
        <taxon>Burkholderiaceae</taxon>
        <taxon>Burkholderia</taxon>
        <taxon>pseudomallei group</taxon>
    </lineage>
</organism>